<evidence type="ECO:0000313" key="2">
    <source>
        <dbReference type="Proteomes" id="UP001596270"/>
    </source>
</evidence>
<organism evidence="1 2">
    <name type="scientific">Polaromonas aquatica</name>
    <dbReference type="NCBI Taxonomy" id="332657"/>
    <lineage>
        <taxon>Bacteria</taxon>
        <taxon>Pseudomonadati</taxon>
        <taxon>Pseudomonadota</taxon>
        <taxon>Betaproteobacteria</taxon>
        <taxon>Burkholderiales</taxon>
        <taxon>Comamonadaceae</taxon>
        <taxon>Polaromonas</taxon>
    </lineage>
</organism>
<dbReference type="InterPro" id="IPR031552">
    <property type="entry name" value="ParE-like_toxin"/>
</dbReference>
<proteinExistence type="predicted"/>
<keyword evidence="2" id="KW-1185">Reference proteome</keyword>
<dbReference type="EMBL" id="JBHSRS010000016">
    <property type="protein sequence ID" value="MFC6281087.1"/>
    <property type="molecule type" value="Genomic_DNA"/>
</dbReference>
<evidence type="ECO:0000313" key="1">
    <source>
        <dbReference type="EMBL" id="MFC6281087.1"/>
    </source>
</evidence>
<sequence>MALTVLSTASFDRVVKKLHAKDKKALDAAVTEVANDPFVGEEKRGDLAGVFVHKFKLNHQETLLAYKLQPDKTRPVTCVLLSLGPHENFYVQLKRAKQ</sequence>
<reference evidence="2" key="1">
    <citation type="journal article" date="2019" name="Int. J. Syst. Evol. Microbiol.">
        <title>The Global Catalogue of Microorganisms (GCM) 10K type strain sequencing project: providing services to taxonomists for standard genome sequencing and annotation.</title>
        <authorList>
            <consortium name="The Broad Institute Genomics Platform"/>
            <consortium name="The Broad Institute Genome Sequencing Center for Infectious Disease"/>
            <person name="Wu L."/>
            <person name="Ma J."/>
        </authorList>
    </citation>
    <scope>NUCLEOTIDE SEQUENCE [LARGE SCALE GENOMIC DNA]</scope>
    <source>
        <strain evidence="2">CCUG 39402</strain>
    </source>
</reference>
<accession>A0ABW1TWG4</accession>
<dbReference type="RefSeq" id="WP_371437479.1">
    <property type="nucleotide sequence ID" value="NZ_JBHSRS010000016.1"/>
</dbReference>
<dbReference type="Proteomes" id="UP001596270">
    <property type="component" value="Unassembled WGS sequence"/>
</dbReference>
<comment type="caution">
    <text evidence="1">The sequence shown here is derived from an EMBL/GenBank/DDBJ whole genome shotgun (WGS) entry which is preliminary data.</text>
</comment>
<protein>
    <submittedName>
        <fullName evidence="1">Type II toxin-antitoxin system RelE/ParE family toxin</fullName>
    </submittedName>
</protein>
<dbReference type="Pfam" id="PF15781">
    <property type="entry name" value="ParE-like_toxin"/>
    <property type="match status" value="1"/>
</dbReference>
<gene>
    <name evidence="1" type="ORF">ACFQND_07565</name>
</gene>
<name>A0ABW1TWG4_9BURK</name>